<sequence length="203" mass="21991">MPSPAEPPTHVASVILRAPSKYASASSAPFVAPSPAWLLRTWTVTHSTLSMWRTAQNVRITYTEAAGRSGNQDLVEYEDLDTNTTTTPKVHTVQGANTPSASTTGAFDWRGKGWLFFVTSHWEILGWGEVEDPEAEGDDGAERWAVTWFAATLFTREGIDLYSSRRAGLRPATVAAIRVAAAAAAWPEPLAALVRNLQPVAIV</sequence>
<dbReference type="AlphaFoldDB" id="F0X7J4"/>
<evidence type="ECO:0000313" key="2">
    <source>
        <dbReference type="Proteomes" id="UP000007796"/>
    </source>
</evidence>
<dbReference type="GeneID" id="25980087"/>
<protein>
    <submittedName>
        <fullName evidence="1">Uncharacterized protein</fullName>
    </submittedName>
</protein>
<organism evidence="2">
    <name type="scientific">Grosmannia clavigera (strain kw1407 / UAMH 11150)</name>
    <name type="common">Blue stain fungus</name>
    <name type="synonym">Graphiocladiella clavigera</name>
    <dbReference type="NCBI Taxonomy" id="655863"/>
    <lineage>
        <taxon>Eukaryota</taxon>
        <taxon>Fungi</taxon>
        <taxon>Dikarya</taxon>
        <taxon>Ascomycota</taxon>
        <taxon>Pezizomycotina</taxon>
        <taxon>Sordariomycetes</taxon>
        <taxon>Sordariomycetidae</taxon>
        <taxon>Ophiostomatales</taxon>
        <taxon>Ophiostomataceae</taxon>
        <taxon>Leptographium</taxon>
    </lineage>
</organism>
<dbReference type="HOGENOM" id="CLU_094640_0_0_1"/>
<name>F0X7J4_GROCL</name>
<dbReference type="RefSeq" id="XP_014175793.1">
    <property type="nucleotide sequence ID" value="XM_014320318.1"/>
</dbReference>
<dbReference type="eggNOG" id="ENOG502S4MS">
    <property type="taxonomic scope" value="Eukaryota"/>
</dbReference>
<dbReference type="Proteomes" id="UP000007796">
    <property type="component" value="Unassembled WGS sequence"/>
</dbReference>
<proteinExistence type="predicted"/>
<dbReference type="EMBL" id="GL629729">
    <property type="protein sequence ID" value="EFX06311.1"/>
    <property type="molecule type" value="Genomic_DNA"/>
</dbReference>
<dbReference type="STRING" id="655863.F0X7J4"/>
<evidence type="ECO:0000313" key="1">
    <source>
        <dbReference type="EMBL" id="EFX06311.1"/>
    </source>
</evidence>
<dbReference type="OrthoDB" id="9975758at2759"/>
<dbReference type="InParanoid" id="F0X7J4"/>
<keyword evidence="2" id="KW-1185">Reference proteome</keyword>
<reference evidence="1 2" key="1">
    <citation type="journal article" date="2011" name="Proc. Natl. Acad. Sci. U.S.A.">
        <title>Genome and transcriptome analyses of the mountain pine beetle-fungal symbiont Grosmannia clavigera, a lodgepole pine pathogen.</title>
        <authorList>
            <person name="DiGuistini S."/>
            <person name="Wang Y."/>
            <person name="Liao N.Y."/>
            <person name="Taylor G."/>
            <person name="Tanguay P."/>
            <person name="Feau N."/>
            <person name="Henrissat B."/>
            <person name="Chan S.K."/>
            <person name="Hesse-Orce U."/>
            <person name="Alamouti S.M."/>
            <person name="Tsui C.K.M."/>
            <person name="Docking R.T."/>
            <person name="Levasseur A."/>
            <person name="Haridas S."/>
            <person name="Robertson G."/>
            <person name="Birol I."/>
            <person name="Holt R.A."/>
            <person name="Marra M.A."/>
            <person name="Hamelin R.C."/>
            <person name="Hirst M."/>
            <person name="Jones S.J.M."/>
            <person name="Bohlmann J."/>
            <person name="Breuil C."/>
        </authorList>
    </citation>
    <scope>NUCLEOTIDE SEQUENCE [LARGE SCALE GENOMIC DNA]</scope>
    <source>
        <strain evidence="2">kw1407 / UAMH 11150</strain>
    </source>
</reference>
<gene>
    <name evidence="1" type="ORF">CMQ_6632</name>
</gene>
<accession>F0X7J4</accession>